<evidence type="ECO:0000313" key="2">
    <source>
        <dbReference type="Proteomes" id="UP000192907"/>
    </source>
</evidence>
<dbReference type="EMBL" id="FWZT01000018">
    <property type="protein sequence ID" value="SMF56323.1"/>
    <property type="molecule type" value="Genomic_DNA"/>
</dbReference>
<organism evidence="1 2">
    <name type="scientific">Pseudobacteriovorax antillogorgiicola</name>
    <dbReference type="NCBI Taxonomy" id="1513793"/>
    <lineage>
        <taxon>Bacteria</taxon>
        <taxon>Pseudomonadati</taxon>
        <taxon>Bdellovibrionota</taxon>
        <taxon>Oligoflexia</taxon>
        <taxon>Oligoflexales</taxon>
        <taxon>Pseudobacteriovoracaceae</taxon>
        <taxon>Pseudobacteriovorax</taxon>
    </lineage>
</organism>
<dbReference type="RefSeq" id="WP_132322453.1">
    <property type="nucleotide sequence ID" value="NZ_FWZT01000018.1"/>
</dbReference>
<keyword evidence="2" id="KW-1185">Reference proteome</keyword>
<accession>A0A1Y6CCQ5</accession>
<dbReference type="STRING" id="1513793.SAMN06296036_11815"/>
<proteinExistence type="predicted"/>
<sequence length="183" mass="21217">MQPEVEAVRQWIQEAVINLNLCPFARPVFKHKQIRYVVQNASDPESLLKTLQEEFDQLETQDRASLATTLIIAPGLGDFDNFLDMAYLMDHYLDQTPLRGVYQIATFHPEYQFEGADSDSVENYTNRSPLPVFHIIREDDIEQARQVYPDTESIPIKNQKKLKEMGRAKVLAMFARFDLIKPQ</sequence>
<protein>
    <recommendedName>
        <fullName evidence="3">DUF1415 domain-containing protein</fullName>
    </recommendedName>
</protein>
<reference evidence="2" key="1">
    <citation type="submission" date="2017-04" db="EMBL/GenBank/DDBJ databases">
        <authorList>
            <person name="Varghese N."/>
            <person name="Submissions S."/>
        </authorList>
    </citation>
    <scope>NUCLEOTIDE SEQUENCE [LARGE SCALE GENOMIC DNA]</scope>
    <source>
        <strain evidence="2">RKEM611</strain>
    </source>
</reference>
<evidence type="ECO:0000313" key="1">
    <source>
        <dbReference type="EMBL" id="SMF56323.1"/>
    </source>
</evidence>
<dbReference type="InterPro" id="IPR009858">
    <property type="entry name" value="DUF1415"/>
</dbReference>
<gene>
    <name evidence="1" type="ORF">SAMN06296036_11815</name>
</gene>
<dbReference type="AlphaFoldDB" id="A0A1Y6CCQ5"/>
<name>A0A1Y6CCQ5_9BACT</name>
<dbReference type="OrthoDB" id="277390at2"/>
<evidence type="ECO:0008006" key="3">
    <source>
        <dbReference type="Google" id="ProtNLM"/>
    </source>
</evidence>
<dbReference type="Proteomes" id="UP000192907">
    <property type="component" value="Unassembled WGS sequence"/>
</dbReference>
<dbReference type="Pfam" id="PF07209">
    <property type="entry name" value="DUF1415"/>
    <property type="match status" value="1"/>
</dbReference>